<name>A0A422QY41_9RHOB</name>
<gene>
    <name evidence="3" type="ORF">A7A09_007840</name>
</gene>
<proteinExistence type="predicted"/>
<accession>A0A422QY41</accession>
<evidence type="ECO:0000313" key="4">
    <source>
        <dbReference type="Proteomes" id="UP000238137"/>
    </source>
</evidence>
<sequence>MTDKSENDRAVRVPRETWGSGQDPWHGHIEGVQIDAGITVLFYSNDTPGRGPKWHVHPYDELFVIRKGRALFTIGDRRIEAEEGDVLLGPRNVPHKFHNLGPGRLETVDIHHSPRWIQTNLPDPELDDEAGT</sequence>
<dbReference type="OrthoDB" id="9798709at2"/>
<protein>
    <submittedName>
        <fullName evidence="3">Cupin domain-containing protein</fullName>
    </submittedName>
</protein>
<dbReference type="InterPro" id="IPR011051">
    <property type="entry name" value="RmlC_Cupin_sf"/>
</dbReference>
<dbReference type="Gene3D" id="2.60.120.10">
    <property type="entry name" value="Jelly Rolls"/>
    <property type="match status" value="1"/>
</dbReference>
<feature type="compositionally biased region" description="Basic and acidic residues" evidence="1">
    <location>
        <begin position="1"/>
        <end position="15"/>
    </location>
</feature>
<evidence type="ECO:0000259" key="2">
    <source>
        <dbReference type="Pfam" id="PF07883"/>
    </source>
</evidence>
<dbReference type="SUPFAM" id="SSF51182">
    <property type="entry name" value="RmlC-like cupins"/>
    <property type="match status" value="1"/>
</dbReference>
<feature type="region of interest" description="Disordered" evidence="1">
    <location>
        <begin position="1"/>
        <end position="26"/>
    </location>
</feature>
<dbReference type="EMBL" id="PXNQ02000004">
    <property type="protein sequence ID" value="RNF34898.1"/>
    <property type="molecule type" value="Genomic_DNA"/>
</dbReference>
<reference evidence="3" key="1">
    <citation type="submission" date="2018-05" db="EMBL/GenBank/DDBJ databases">
        <title>Reclassification of Methylarcula marina and Methylarcula terricola as Paracoccus methylarcula sp.nov., comb.nov. and Paracoccus terricola comb.nov.</title>
        <authorList>
            <person name="Shmareva M.N."/>
            <person name="Doronina N.V."/>
            <person name="Vasilenko O.V."/>
            <person name="Tarlachkov S.V."/>
            <person name="Trotsenko Y.A."/>
        </authorList>
    </citation>
    <scope>NUCLEOTIDE SEQUENCE [LARGE SCALE GENOMIC DNA]</scope>
    <source>
        <strain evidence="3">VKM B-2159</strain>
    </source>
</reference>
<dbReference type="InterPro" id="IPR014710">
    <property type="entry name" value="RmlC-like_jellyroll"/>
</dbReference>
<dbReference type="RefSeq" id="WP_106691059.1">
    <property type="nucleotide sequence ID" value="NZ_PXNQ02000004.1"/>
</dbReference>
<evidence type="ECO:0000313" key="3">
    <source>
        <dbReference type="EMBL" id="RNF34898.1"/>
    </source>
</evidence>
<comment type="caution">
    <text evidence="3">The sequence shown here is derived from an EMBL/GenBank/DDBJ whole genome shotgun (WGS) entry which is preliminary data.</text>
</comment>
<organism evidence="3 4">
    <name type="scientific">Paracoccus methylarcula</name>
    <dbReference type="NCBI Taxonomy" id="72022"/>
    <lineage>
        <taxon>Bacteria</taxon>
        <taxon>Pseudomonadati</taxon>
        <taxon>Pseudomonadota</taxon>
        <taxon>Alphaproteobacteria</taxon>
        <taxon>Rhodobacterales</taxon>
        <taxon>Paracoccaceae</taxon>
        <taxon>Paracoccus</taxon>
    </lineage>
</organism>
<feature type="domain" description="Cupin type-2" evidence="2">
    <location>
        <begin position="47"/>
        <end position="110"/>
    </location>
</feature>
<dbReference type="Pfam" id="PF07883">
    <property type="entry name" value="Cupin_2"/>
    <property type="match status" value="1"/>
</dbReference>
<keyword evidence="4" id="KW-1185">Reference proteome</keyword>
<dbReference type="CDD" id="cd02208">
    <property type="entry name" value="cupin_RmlC-like"/>
    <property type="match status" value="1"/>
</dbReference>
<evidence type="ECO:0000256" key="1">
    <source>
        <dbReference type="SAM" id="MobiDB-lite"/>
    </source>
</evidence>
<dbReference type="InterPro" id="IPR013096">
    <property type="entry name" value="Cupin_2"/>
</dbReference>
<dbReference type="Proteomes" id="UP000238137">
    <property type="component" value="Unassembled WGS sequence"/>
</dbReference>
<dbReference type="AlphaFoldDB" id="A0A422QY41"/>